<feature type="non-terminal residue" evidence="1">
    <location>
        <position position="1"/>
    </location>
</feature>
<dbReference type="OrthoDB" id="6516201at2759"/>
<dbReference type="AlphaFoldDB" id="A0A8J4U8R0"/>
<proteinExistence type="predicted"/>
<keyword evidence="1" id="KW-0418">Kinase</keyword>
<feature type="non-terminal residue" evidence="1">
    <location>
        <position position="90"/>
    </location>
</feature>
<keyword evidence="2" id="KW-1185">Reference proteome</keyword>
<sequence length="90" mass="10129">FGLDADFQVDLIRELDLSNATHGISQTAGLHNSSKAFLFRDAQRAVQLPSQITEELLELLRNKREFTFMASIQQKTSSSGVLFSIHESEF</sequence>
<name>A0A8J4U8R0_CLAMG</name>
<dbReference type="EMBL" id="QNUK01000623">
    <property type="protein sequence ID" value="KAF5891022.1"/>
    <property type="molecule type" value="Genomic_DNA"/>
</dbReference>
<reference evidence="1" key="1">
    <citation type="submission" date="2020-07" db="EMBL/GenBank/DDBJ databases">
        <title>Clarias magur genome sequencing, assembly and annotation.</title>
        <authorList>
            <person name="Kushwaha B."/>
            <person name="Kumar R."/>
            <person name="Das P."/>
            <person name="Joshi C.G."/>
            <person name="Kumar D."/>
            <person name="Nagpure N.S."/>
            <person name="Pandey M."/>
            <person name="Agarwal S."/>
            <person name="Srivastava S."/>
            <person name="Singh M."/>
            <person name="Sahoo L."/>
            <person name="Jayasankar P."/>
            <person name="Meher P.K."/>
            <person name="Koringa P.G."/>
            <person name="Iquebal M.A."/>
            <person name="Das S.P."/>
            <person name="Bit A."/>
            <person name="Patnaik S."/>
            <person name="Patel N."/>
            <person name="Shah T.M."/>
            <person name="Hinsu A."/>
            <person name="Jena J.K."/>
        </authorList>
    </citation>
    <scope>NUCLEOTIDE SEQUENCE</scope>
    <source>
        <strain evidence="1">CIFAMagur01</strain>
        <tissue evidence="1">Testis</tissue>
    </source>
</reference>
<comment type="caution">
    <text evidence="1">The sequence shown here is derived from an EMBL/GenBank/DDBJ whole genome shotgun (WGS) entry which is preliminary data.</text>
</comment>
<organism evidence="1 2">
    <name type="scientific">Clarias magur</name>
    <name type="common">Asian catfish</name>
    <name type="synonym">Macropteronotus magur</name>
    <dbReference type="NCBI Taxonomy" id="1594786"/>
    <lineage>
        <taxon>Eukaryota</taxon>
        <taxon>Metazoa</taxon>
        <taxon>Chordata</taxon>
        <taxon>Craniata</taxon>
        <taxon>Vertebrata</taxon>
        <taxon>Euteleostomi</taxon>
        <taxon>Actinopterygii</taxon>
        <taxon>Neopterygii</taxon>
        <taxon>Teleostei</taxon>
        <taxon>Ostariophysi</taxon>
        <taxon>Siluriformes</taxon>
        <taxon>Clariidae</taxon>
        <taxon>Clarias</taxon>
    </lineage>
</organism>
<dbReference type="Proteomes" id="UP000727407">
    <property type="component" value="Unassembled WGS sequence"/>
</dbReference>
<protein>
    <submittedName>
        <fullName evidence="1">Protein kinase C-binding protein NELL1</fullName>
    </submittedName>
</protein>
<accession>A0A8J4U8R0</accession>
<dbReference type="InterPro" id="IPR013320">
    <property type="entry name" value="ConA-like_dom_sf"/>
</dbReference>
<dbReference type="SUPFAM" id="SSF49899">
    <property type="entry name" value="Concanavalin A-like lectins/glucanases"/>
    <property type="match status" value="1"/>
</dbReference>
<evidence type="ECO:0000313" key="1">
    <source>
        <dbReference type="EMBL" id="KAF5891022.1"/>
    </source>
</evidence>
<gene>
    <name evidence="1" type="primary">nell1</name>
    <name evidence="1" type="ORF">DAT39_019274</name>
</gene>
<evidence type="ECO:0000313" key="2">
    <source>
        <dbReference type="Proteomes" id="UP000727407"/>
    </source>
</evidence>
<dbReference type="GO" id="GO:0016301">
    <property type="term" value="F:kinase activity"/>
    <property type="evidence" value="ECO:0007669"/>
    <property type="project" value="UniProtKB-KW"/>
</dbReference>
<dbReference type="Gene3D" id="2.60.120.200">
    <property type="match status" value="1"/>
</dbReference>
<keyword evidence="1" id="KW-0808">Transferase</keyword>